<dbReference type="KEGG" id="ccro:CMC5_057450"/>
<dbReference type="OrthoDB" id="9814966at2"/>
<protein>
    <recommendedName>
        <fullName evidence="1">AB hydrolase-1 domain-containing protein</fullName>
    </recommendedName>
</protein>
<dbReference type="PATRIC" id="fig|52.7.peg.6335"/>
<dbReference type="Proteomes" id="UP000067626">
    <property type="component" value="Chromosome"/>
</dbReference>
<dbReference type="InterPro" id="IPR052897">
    <property type="entry name" value="Sec-Metab_Biosynth_Hydrolase"/>
</dbReference>
<keyword evidence="3" id="KW-1185">Reference proteome</keyword>
<evidence type="ECO:0000259" key="1">
    <source>
        <dbReference type="Pfam" id="PF12697"/>
    </source>
</evidence>
<dbReference type="InterPro" id="IPR000073">
    <property type="entry name" value="AB_hydrolase_1"/>
</dbReference>
<name>A0A0K1ELP6_CHOCO</name>
<dbReference type="STRING" id="52.CMC5_057450"/>
<dbReference type="Pfam" id="PF12697">
    <property type="entry name" value="Abhydrolase_6"/>
    <property type="match status" value="1"/>
</dbReference>
<sequence length="231" mass="24392">MATSDPTIILVHGAFSDGSAWNKVIPHLHAKGLQVVSVQNPLLSLAEDVAAVNRAIALAEGKVILVGHSYGGAVITEAGEHDKVAALVFVAALAPAAGQSCADVMQGYPLSPCIMKATQDTHGFLYLPLKGMAEDYAQDVSAEEVRIMAATQCPIHGGCFEARVTRTAWAVKPSWYIVASEDRALPPDLLRALAQRMNARTVELPTSHVPQRSKPAEVAAVILEAANAVAR</sequence>
<dbReference type="PANTHER" id="PTHR37017">
    <property type="entry name" value="AB HYDROLASE-1 DOMAIN-CONTAINING PROTEIN-RELATED"/>
    <property type="match status" value="1"/>
</dbReference>
<proteinExistence type="predicted"/>
<dbReference type="InterPro" id="IPR029058">
    <property type="entry name" value="AB_hydrolase_fold"/>
</dbReference>
<dbReference type="PANTHER" id="PTHR37017:SF11">
    <property type="entry name" value="ESTERASE_LIPASE_THIOESTERASE DOMAIN-CONTAINING PROTEIN"/>
    <property type="match status" value="1"/>
</dbReference>
<dbReference type="AlphaFoldDB" id="A0A0K1ELP6"/>
<dbReference type="RefSeq" id="WP_050433308.1">
    <property type="nucleotide sequence ID" value="NZ_CP012159.1"/>
</dbReference>
<dbReference type="Gene3D" id="3.40.50.1820">
    <property type="entry name" value="alpha/beta hydrolase"/>
    <property type="match status" value="1"/>
</dbReference>
<evidence type="ECO:0000313" key="3">
    <source>
        <dbReference type="Proteomes" id="UP000067626"/>
    </source>
</evidence>
<dbReference type="SUPFAM" id="SSF53474">
    <property type="entry name" value="alpha/beta-Hydrolases"/>
    <property type="match status" value="1"/>
</dbReference>
<organism evidence="2 3">
    <name type="scientific">Chondromyces crocatus</name>
    <dbReference type="NCBI Taxonomy" id="52"/>
    <lineage>
        <taxon>Bacteria</taxon>
        <taxon>Pseudomonadati</taxon>
        <taxon>Myxococcota</taxon>
        <taxon>Polyangia</taxon>
        <taxon>Polyangiales</taxon>
        <taxon>Polyangiaceae</taxon>
        <taxon>Chondromyces</taxon>
    </lineage>
</organism>
<gene>
    <name evidence="2" type="ORF">CMC5_057450</name>
</gene>
<reference evidence="2 3" key="1">
    <citation type="submission" date="2015-07" db="EMBL/GenBank/DDBJ databases">
        <title>Genome analysis of myxobacterium Chondromyces crocatus Cm c5 reveals a high potential for natural compound synthesis and the genetic basis for the loss of fruiting body formation.</title>
        <authorList>
            <person name="Zaburannyi N."/>
            <person name="Bunk B."/>
            <person name="Maier J."/>
            <person name="Overmann J."/>
            <person name="Mueller R."/>
        </authorList>
    </citation>
    <scope>NUCLEOTIDE SEQUENCE [LARGE SCALE GENOMIC DNA]</scope>
    <source>
        <strain evidence="2 3">Cm c5</strain>
    </source>
</reference>
<evidence type="ECO:0000313" key="2">
    <source>
        <dbReference type="EMBL" id="AKT41538.1"/>
    </source>
</evidence>
<accession>A0A0K1ELP6</accession>
<dbReference type="EMBL" id="CP012159">
    <property type="protein sequence ID" value="AKT41538.1"/>
    <property type="molecule type" value="Genomic_DNA"/>
</dbReference>
<feature type="domain" description="AB hydrolase-1" evidence="1">
    <location>
        <begin position="8"/>
        <end position="221"/>
    </location>
</feature>